<keyword evidence="3" id="KW-1185">Reference proteome</keyword>
<dbReference type="Proteomes" id="UP000054516">
    <property type="component" value="Unassembled WGS sequence"/>
</dbReference>
<dbReference type="EMBL" id="DF977450">
    <property type="protein sequence ID" value="GAW25358.1"/>
    <property type="molecule type" value="Genomic_DNA"/>
</dbReference>
<accession>A0A1S8A5J1</accession>
<organism evidence="2">
    <name type="scientific">Rosellinia necatrix</name>
    <name type="common">White root-rot fungus</name>
    <dbReference type="NCBI Taxonomy" id="77044"/>
    <lineage>
        <taxon>Eukaryota</taxon>
        <taxon>Fungi</taxon>
        <taxon>Dikarya</taxon>
        <taxon>Ascomycota</taxon>
        <taxon>Pezizomycotina</taxon>
        <taxon>Sordariomycetes</taxon>
        <taxon>Xylariomycetidae</taxon>
        <taxon>Xylariales</taxon>
        <taxon>Xylariaceae</taxon>
        <taxon>Rosellinia</taxon>
    </lineage>
</organism>
<keyword evidence="1" id="KW-1133">Transmembrane helix</keyword>
<sequence length="154" mass="16529">MSPKENVCATSTHPRYDWKNPGPSSPLSFGRAGTVANRLGVGVPTHSFGAMLADVIMRAIGAGVACGRDIFVACGTRFGLWVSRTGHYLIREQEAAAIRLREVIVSLRVIVAIAFYIFIFSAVALRLGLTAEHLIEDGLPQGMAYVCLCGGYKS</sequence>
<dbReference type="AlphaFoldDB" id="A0A1S8A5J1"/>
<name>A0A1S8A5J1_ROSNE</name>
<keyword evidence="1" id="KW-0812">Transmembrane</keyword>
<keyword evidence="1" id="KW-0472">Membrane</keyword>
<reference evidence="2" key="1">
    <citation type="submission" date="2016-03" db="EMBL/GenBank/DDBJ databases">
        <title>Draft genome sequence of Rosellinia necatrix.</title>
        <authorList>
            <person name="Kanematsu S."/>
        </authorList>
    </citation>
    <scope>NUCLEOTIDE SEQUENCE [LARGE SCALE GENOMIC DNA]</scope>
    <source>
        <strain evidence="2">W97</strain>
    </source>
</reference>
<proteinExistence type="predicted"/>
<evidence type="ECO:0000313" key="3">
    <source>
        <dbReference type="Proteomes" id="UP000054516"/>
    </source>
</evidence>
<feature type="transmembrane region" description="Helical" evidence="1">
    <location>
        <begin position="109"/>
        <end position="129"/>
    </location>
</feature>
<evidence type="ECO:0000256" key="1">
    <source>
        <dbReference type="SAM" id="Phobius"/>
    </source>
</evidence>
<evidence type="ECO:0000313" key="2">
    <source>
        <dbReference type="EMBL" id="GAW25358.1"/>
    </source>
</evidence>
<gene>
    <name evidence="2" type="ORF">SAMD00023353_0501310</name>
</gene>
<protein>
    <submittedName>
        <fullName evidence="2">Uncharacterized protein</fullName>
    </submittedName>
</protein>